<keyword evidence="5 7" id="KW-1015">Disulfide bond</keyword>
<dbReference type="PROSITE" id="PS50923">
    <property type="entry name" value="SUSHI"/>
    <property type="match status" value="1"/>
</dbReference>
<evidence type="ECO:0000256" key="1">
    <source>
        <dbReference type="ARBA" id="ARBA00004613"/>
    </source>
</evidence>
<evidence type="ECO:0000256" key="6">
    <source>
        <dbReference type="ARBA" id="ARBA00023180"/>
    </source>
</evidence>
<evidence type="ECO:0000256" key="7">
    <source>
        <dbReference type="PROSITE-ProRule" id="PRU00302"/>
    </source>
</evidence>
<evidence type="ECO:0000256" key="5">
    <source>
        <dbReference type="ARBA" id="ARBA00023157"/>
    </source>
</evidence>
<evidence type="ECO:0000313" key="9">
    <source>
        <dbReference type="EMBL" id="GCC19383.1"/>
    </source>
</evidence>
<dbReference type="OrthoDB" id="9048619at2759"/>
<dbReference type="Gene3D" id="2.10.70.10">
    <property type="entry name" value="Complement Module, domain 1"/>
    <property type="match status" value="1"/>
</dbReference>
<dbReference type="CDD" id="cd00033">
    <property type="entry name" value="CCP"/>
    <property type="match status" value="1"/>
</dbReference>
<keyword evidence="6" id="KW-0325">Glycoprotein</keyword>
<dbReference type="PANTHER" id="PTHR22804:SF54">
    <property type="match status" value="1"/>
</dbReference>
<dbReference type="PANTHER" id="PTHR22804">
    <property type="entry name" value="AGGRECAN/VERSICAN PROTEOGLYCAN"/>
    <property type="match status" value="1"/>
</dbReference>
<dbReference type="GO" id="GO:0045202">
    <property type="term" value="C:synapse"/>
    <property type="evidence" value="ECO:0007669"/>
    <property type="project" value="TreeGrafter"/>
</dbReference>
<proteinExistence type="predicted"/>
<comment type="caution">
    <text evidence="9">The sequence shown here is derived from an EMBL/GenBank/DDBJ whole genome shotgun (WGS) entry which is preliminary data.</text>
</comment>
<keyword evidence="3" id="KW-0732">Signal</keyword>
<dbReference type="InterPro" id="IPR000436">
    <property type="entry name" value="Sushi_SCR_CCP_dom"/>
</dbReference>
<keyword evidence="2" id="KW-0964">Secreted</keyword>
<protein>
    <recommendedName>
        <fullName evidence="8">Sushi domain-containing protein</fullName>
    </recommendedName>
</protein>
<keyword evidence="7" id="KW-0768">Sushi</keyword>
<dbReference type="SMART" id="SM00032">
    <property type="entry name" value="CCP"/>
    <property type="match status" value="1"/>
</dbReference>
<dbReference type="FunFam" id="2.10.70.10:FF:000003">
    <property type="entry name" value="Versican core protein"/>
    <property type="match status" value="1"/>
</dbReference>
<keyword evidence="10" id="KW-1185">Reference proteome</keyword>
<comment type="subcellular location">
    <subcellularLocation>
        <location evidence="1">Secreted</location>
    </subcellularLocation>
</comment>
<feature type="disulfide bond" evidence="7">
    <location>
        <begin position="31"/>
        <end position="58"/>
    </location>
</feature>
<evidence type="ECO:0000313" key="10">
    <source>
        <dbReference type="Proteomes" id="UP000287033"/>
    </source>
</evidence>
<reference evidence="9 10" key="1">
    <citation type="journal article" date="2018" name="Nat. Ecol. Evol.">
        <title>Shark genomes provide insights into elasmobranch evolution and the origin of vertebrates.</title>
        <authorList>
            <person name="Hara Y"/>
            <person name="Yamaguchi K"/>
            <person name="Onimaru K"/>
            <person name="Kadota M"/>
            <person name="Koyanagi M"/>
            <person name="Keeley SD"/>
            <person name="Tatsumi K"/>
            <person name="Tanaka K"/>
            <person name="Motone F"/>
            <person name="Kageyama Y"/>
            <person name="Nozu R"/>
            <person name="Adachi N"/>
            <person name="Nishimura O"/>
            <person name="Nakagawa R"/>
            <person name="Tanegashima C"/>
            <person name="Kiyatake I"/>
            <person name="Matsumoto R"/>
            <person name="Murakumo K"/>
            <person name="Nishida K"/>
            <person name="Terakita A"/>
            <person name="Kuratani S"/>
            <person name="Sato K"/>
            <person name="Hyodo S Kuraku.S."/>
        </authorList>
    </citation>
    <scope>NUCLEOTIDE SEQUENCE [LARGE SCALE GENOMIC DNA]</scope>
</reference>
<evidence type="ECO:0000256" key="3">
    <source>
        <dbReference type="ARBA" id="ARBA00022729"/>
    </source>
</evidence>
<keyword evidence="4" id="KW-0677">Repeat</keyword>
<dbReference type="Proteomes" id="UP000287033">
    <property type="component" value="Unassembled WGS sequence"/>
</dbReference>
<dbReference type="GO" id="GO:0072534">
    <property type="term" value="C:perineuronal net"/>
    <property type="evidence" value="ECO:0007669"/>
    <property type="project" value="TreeGrafter"/>
</dbReference>
<dbReference type="STRING" id="137246.A0A401RMK3"/>
<name>A0A401RMK3_CHIPU</name>
<dbReference type="GO" id="GO:0010001">
    <property type="term" value="P:glial cell differentiation"/>
    <property type="evidence" value="ECO:0007669"/>
    <property type="project" value="TreeGrafter"/>
</dbReference>
<evidence type="ECO:0000256" key="2">
    <source>
        <dbReference type="ARBA" id="ARBA00022525"/>
    </source>
</evidence>
<feature type="domain" description="Sushi" evidence="8">
    <location>
        <begin position="1"/>
        <end position="60"/>
    </location>
</feature>
<dbReference type="AlphaFoldDB" id="A0A401RMK3"/>
<dbReference type="InterPro" id="IPR050691">
    <property type="entry name" value="Hyaluronan_bind_Proteoglycan"/>
</dbReference>
<feature type="disulfide bond" evidence="7">
    <location>
        <begin position="2"/>
        <end position="45"/>
    </location>
</feature>
<evidence type="ECO:0000256" key="4">
    <source>
        <dbReference type="ARBA" id="ARBA00022737"/>
    </source>
</evidence>
<dbReference type="InterPro" id="IPR035976">
    <property type="entry name" value="Sushi/SCR/CCP_sf"/>
</dbReference>
<gene>
    <name evidence="9" type="ORF">chiPu_0021819</name>
</gene>
<evidence type="ECO:0000259" key="8">
    <source>
        <dbReference type="PROSITE" id="PS50923"/>
    </source>
</evidence>
<dbReference type="SUPFAM" id="SSF57535">
    <property type="entry name" value="Complement control module/SCR domain"/>
    <property type="match status" value="1"/>
</dbReference>
<dbReference type="EMBL" id="BEZZ01004912">
    <property type="protein sequence ID" value="GCC19383.1"/>
    <property type="molecule type" value="Genomic_DNA"/>
</dbReference>
<organism evidence="9 10">
    <name type="scientific">Chiloscyllium punctatum</name>
    <name type="common">Brownbanded bambooshark</name>
    <name type="synonym">Hemiscyllium punctatum</name>
    <dbReference type="NCBI Taxonomy" id="137246"/>
    <lineage>
        <taxon>Eukaryota</taxon>
        <taxon>Metazoa</taxon>
        <taxon>Chordata</taxon>
        <taxon>Craniata</taxon>
        <taxon>Vertebrata</taxon>
        <taxon>Chondrichthyes</taxon>
        <taxon>Elasmobranchii</taxon>
        <taxon>Galeomorphii</taxon>
        <taxon>Galeoidea</taxon>
        <taxon>Orectolobiformes</taxon>
        <taxon>Hemiscylliidae</taxon>
        <taxon>Chiloscyllium</taxon>
    </lineage>
</organism>
<dbReference type="Pfam" id="PF00084">
    <property type="entry name" value="Sushi"/>
    <property type="match status" value="1"/>
</dbReference>
<feature type="non-terminal residue" evidence="9">
    <location>
        <position position="1"/>
    </location>
</feature>
<dbReference type="GO" id="GO:0002052">
    <property type="term" value="P:positive regulation of neuroblast proliferation"/>
    <property type="evidence" value="ECO:0007669"/>
    <property type="project" value="TreeGrafter"/>
</dbReference>
<accession>A0A401RMK3</accession>
<dbReference type="GO" id="GO:0005615">
    <property type="term" value="C:extracellular space"/>
    <property type="evidence" value="ECO:0007669"/>
    <property type="project" value="TreeGrafter"/>
</dbReference>
<sequence>SCGPPPAVPKAQLLGKLKVRYETDSVVRYQCKAGFSQSHVPIIRCQADGSWEQPRIVCTHVSNYTVVPSSQEDDTNSLAAMLLE</sequence>